<reference evidence="1 2" key="1">
    <citation type="journal article" date="2024" name="Ann. Entomol. Soc. Am.">
        <title>Genomic analyses of the southern and eastern yellowjacket wasps (Hymenoptera: Vespidae) reveal evolutionary signatures of social life.</title>
        <authorList>
            <person name="Catto M.A."/>
            <person name="Caine P.B."/>
            <person name="Orr S.E."/>
            <person name="Hunt B.G."/>
            <person name="Goodisman M.A.D."/>
        </authorList>
    </citation>
    <scope>NUCLEOTIDE SEQUENCE [LARGE SCALE GENOMIC DNA]</scope>
    <source>
        <strain evidence="1">232</strain>
        <tissue evidence="1">Head and thorax</tissue>
    </source>
</reference>
<comment type="caution">
    <text evidence="1">The sequence shown here is derived from an EMBL/GenBank/DDBJ whole genome shotgun (WGS) entry which is preliminary data.</text>
</comment>
<evidence type="ECO:0000313" key="2">
    <source>
        <dbReference type="Proteomes" id="UP001607303"/>
    </source>
</evidence>
<evidence type="ECO:0000313" key="1">
    <source>
        <dbReference type="EMBL" id="KAL2743536.1"/>
    </source>
</evidence>
<sequence>MHSFTSNIFVFLRKDHCAKPRIMSNKVRLTTHQLLIIQLRWKLHHVMTEQKSNSSKKQYMYENAYFLDIFYIAYSSGFVYVEDLQAISLFACCHSLHLCKFAF</sequence>
<dbReference type="AlphaFoldDB" id="A0ABD2CER7"/>
<dbReference type="EMBL" id="JAYRBN010000056">
    <property type="protein sequence ID" value="KAL2743536.1"/>
    <property type="molecule type" value="Genomic_DNA"/>
</dbReference>
<dbReference type="Proteomes" id="UP001607303">
    <property type="component" value="Unassembled WGS sequence"/>
</dbReference>
<gene>
    <name evidence="1" type="ORF">V1477_009025</name>
</gene>
<protein>
    <submittedName>
        <fullName evidence="1">Uncharacterized protein</fullName>
    </submittedName>
</protein>
<organism evidence="1 2">
    <name type="scientific">Vespula maculifrons</name>
    <name type="common">Eastern yellow jacket</name>
    <name type="synonym">Wasp</name>
    <dbReference type="NCBI Taxonomy" id="7453"/>
    <lineage>
        <taxon>Eukaryota</taxon>
        <taxon>Metazoa</taxon>
        <taxon>Ecdysozoa</taxon>
        <taxon>Arthropoda</taxon>
        <taxon>Hexapoda</taxon>
        <taxon>Insecta</taxon>
        <taxon>Pterygota</taxon>
        <taxon>Neoptera</taxon>
        <taxon>Endopterygota</taxon>
        <taxon>Hymenoptera</taxon>
        <taxon>Apocrita</taxon>
        <taxon>Aculeata</taxon>
        <taxon>Vespoidea</taxon>
        <taxon>Vespidae</taxon>
        <taxon>Vespinae</taxon>
        <taxon>Vespula</taxon>
    </lineage>
</organism>
<proteinExistence type="predicted"/>
<name>A0ABD2CER7_VESMC</name>
<keyword evidence="2" id="KW-1185">Reference proteome</keyword>
<accession>A0ABD2CER7</accession>